<name>A0A7Y9EXW0_9ACTN</name>
<dbReference type="InterPro" id="IPR045596">
    <property type="entry name" value="DUF6459"/>
</dbReference>
<sequence>MTTTVPITRPRAPETVPLAAVQGTLALDLQPRTAPPRPYVPGPGTTGQVLPIDQRARREGEQWAGTFAQAVVEVVGGDRPASQLVRWTSRSVHEDLTRRALLVARAGAHLPGEARVQPVRPQVLSVHTCFPCRDVLETSVHVRYGHRSRAIAARFERRASGGAARSRTGERWLCTALQFA</sequence>
<dbReference type="AlphaFoldDB" id="A0A7Y9EXW0"/>
<dbReference type="EMBL" id="JACCBE010000001">
    <property type="protein sequence ID" value="NYD55978.1"/>
    <property type="molecule type" value="Genomic_DNA"/>
</dbReference>
<dbReference type="Pfam" id="PF20060">
    <property type="entry name" value="DUF6459"/>
    <property type="match status" value="1"/>
</dbReference>
<organism evidence="1 2">
    <name type="scientific">Nocardioides marinisabuli</name>
    <dbReference type="NCBI Taxonomy" id="419476"/>
    <lineage>
        <taxon>Bacteria</taxon>
        <taxon>Bacillati</taxon>
        <taxon>Actinomycetota</taxon>
        <taxon>Actinomycetes</taxon>
        <taxon>Propionibacteriales</taxon>
        <taxon>Nocardioidaceae</taxon>
        <taxon>Nocardioides</taxon>
    </lineage>
</organism>
<keyword evidence="2" id="KW-1185">Reference proteome</keyword>
<accession>A0A7Y9EXW0</accession>
<evidence type="ECO:0000313" key="1">
    <source>
        <dbReference type="EMBL" id="NYD55978.1"/>
    </source>
</evidence>
<evidence type="ECO:0000313" key="2">
    <source>
        <dbReference type="Proteomes" id="UP000516957"/>
    </source>
</evidence>
<protein>
    <submittedName>
        <fullName evidence="1">Uncharacterized protein</fullName>
    </submittedName>
</protein>
<reference evidence="1 2" key="1">
    <citation type="submission" date="2020-07" db="EMBL/GenBank/DDBJ databases">
        <title>Sequencing the genomes of 1000 actinobacteria strains.</title>
        <authorList>
            <person name="Klenk H.-P."/>
        </authorList>
    </citation>
    <scope>NUCLEOTIDE SEQUENCE [LARGE SCALE GENOMIC DNA]</scope>
    <source>
        <strain evidence="1 2">DSM 18965</strain>
    </source>
</reference>
<comment type="caution">
    <text evidence="1">The sequence shown here is derived from an EMBL/GenBank/DDBJ whole genome shotgun (WGS) entry which is preliminary data.</text>
</comment>
<dbReference type="Proteomes" id="UP000516957">
    <property type="component" value="Unassembled WGS sequence"/>
</dbReference>
<gene>
    <name evidence="1" type="ORF">BKA08_000216</name>
</gene>
<dbReference type="RefSeq" id="WP_179613931.1">
    <property type="nucleotide sequence ID" value="NZ_CP059163.1"/>
</dbReference>
<proteinExistence type="predicted"/>